<keyword evidence="5" id="KW-0418">Kinase</keyword>
<evidence type="ECO:0000256" key="6">
    <source>
        <dbReference type="PROSITE-ProRule" id="PRU00169"/>
    </source>
</evidence>
<keyword evidence="13" id="KW-1185">Reference proteome</keyword>
<dbReference type="InterPro" id="IPR000014">
    <property type="entry name" value="PAS"/>
</dbReference>
<dbReference type="PRINTS" id="PR00344">
    <property type="entry name" value="BCTRLSENSOR"/>
</dbReference>
<dbReference type="CDD" id="cd00082">
    <property type="entry name" value="HisKA"/>
    <property type="match status" value="1"/>
</dbReference>
<evidence type="ECO:0000259" key="9">
    <source>
        <dbReference type="PROSITE" id="PS50110"/>
    </source>
</evidence>
<dbReference type="PANTHER" id="PTHR43047">
    <property type="entry name" value="TWO-COMPONENT HISTIDINE PROTEIN KINASE"/>
    <property type="match status" value="1"/>
</dbReference>
<dbReference type="InterPro" id="IPR001789">
    <property type="entry name" value="Sig_transdc_resp-reg_receiver"/>
</dbReference>
<dbReference type="PROSITE" id="PS50109">
    <property type="entry name" value="HIS_KIN"/>
    <property type="match status" value="1"/>
</dbReference>
<dbReference type="Gene3D" id="3.30.565.10">
    <property type="entry name" value="Histidine kinase-like ATPase, C-terminal domain"/>
    <property type="match status" value="1"/>
</dbReference>
<dbReference type="Pfam" id="PF08448">
    <property type="entry name" value="PAS_4"/>
    <property type="match status" value="1"/>
</dbReference>
<dbReference type="InterPro" id="IPR036097">
    <property type="entry name" value="HisK_dim/P_sf"/>
</dbReference>
<keyword evidence="3 6" id="KW-0597">Phosphoprotein</keyword>
<dbReference type="Pfam" id="PF00072">
    <property type="entry name" value="Response_reg"/>
    <property type="match status" value="1"/>
</dbReference>
<feature type="domain" description="Histidine kinase" evidence="8">
    <location>
        <begin position="311"/>
        <end position="529"/>
    </location>
</feature>
<evidence type="ECO:0000259" key="10">
    <source>
        <dbReference type="PROSITE" id="PS50112"/>
    </source>
</evidence>
<dbReference type="SUPFAM" id="SSF55874">
    <property type="entry name" value="ATPase domain of HSP90 chaperone/DNA topoisomerase II/histidine kinase"/>
    <property type="match status" value="1"/>
</dbReference>
<dbReference type="SMART" id="SM00387">
    <property type="entry name" value="HATPase_c"/>
    <property type="match status" value="1"/>
</dbReference>
<dbReference type="InterPro" id="IPR013656">
    <property type="entry name" value="PAS_4"/>
</dbReference>
<dbReference type="InterPro" id="IPR000700">
    <property type="entry name" value="PAS-assoc_C"/>
</dbReference>
<dbReference type="InterPro" id="IPR004358">
    <property type="entry name" value="Sig_transdc_His_kin-like_C"/>
</dbReference>
<evidence type="ECO:0000259" key="8">
    <source>
        <dbReference type="PROSITE" id="PS50109"/>
    </source>
</evidence>
<evidence type="ECO:0000256" key="7">
    <source>
        <dbReference type="SAM" id="MobiDB-lite"/>
    </source>
</evidence>
<dbReference type="SMART" id="SM00091">
    <property type="entry name" value="PAS"/>
    <property type="match status" value="2"/>
</dbReference>
<dbReference type="EC" id="2.7.13.3" evidence="2"/>
<evidence type="ECO:0000313" key="12">
    <source>
        <dbReference type="EMBL" id="BDG09534.1"/>
    </source>
</evidence>
<sequence length="662" mass="72010">MRSAPEGAPVCCPTLPGHDTISPRSRREADAAPAPERPGGAAPEAVDSGSLLRAISDSSDDVIYAKDRAGRLRFANPATLALIGKPLEAALGKTDAELLDDAEAARRVMENDRRIMETGATEELLEEVPLPDGTRRLWLSQKRPWRDASGRIVGLFGISRDVTARKQDEEALRESEARYRSLFANMTEGFTLGETILDERGVPVDFRLLEVNEAFERQSGLSRERALAGTIREVLPQIEQSWIDTYGRVALTGQPVRFRMYNRDLDRHFNVSCYCPSPGRFAVLFSDETERVRAEEALREADRRKDHFLGVLSHELRNPLAPIRNSVFLLRRAPPGGEQSRRAVDVIGRQVEHLTRLVDDLLDVSRIVHGKVSLRRERLDLVEVARRSAEDLRAVFEERGLALEVRLPAEPLWMHADPTRLAQLVGNLLQNAAKFTPAGGRVGLTVTGGAQQAALAVSDTGVGIAPELLGRVFEPFVQAEEALAQGRAGLGLGLALVKGLAELHGGTASASSEGPGRGSTFRVELPLEPPGEAGARSREASQVRALLGRRVLVVDDNVDAAESLAELLVLFGHQVEVAFDGPSAIEKARARPPEAVLCDLGLPGMSGYEVARALRRECGDRTRLIALSGYAQPGDLQRSAEAGFDAHLSKPADPADIERLLA</sequence>
<feature type="modified residue" description="4-aspartylphosphate" evidence="6">
    <location>
        <position position="599"/>
    </location>
</feature>
<evidence type="ECO:0000256" key="5">
    <source>
        <dbReference type="ARBA" id="ARBA00022777"/>
    </source>
</evidence>
<keyword evidence="4" id="KW-0808">Transferase</keyword>
<dbReference type="Gene3D" id="1.10.287.130">
    <property type="match status" value="1"/>
</dbReference>
<organism evidence="12 13">
    <name type="scientific">Anaeromyxobacter paludicola</name>
    <dbReference type="NCBI Taxonomy" id="2918171"/>
    <lineage>
        <taxon>Bacteria</taxon>
        <taxon>Pseudomonadati</taxon>
        <taxon>Myxococcota</taxon>
        <taxon>Myxococcia</taxon>
        <taxon>Myxococcales</taxon>
        <taxon>Cystobacterineae</taxon>
        <taxon>Anaeromyxobacteraceae</taxon>
        <taxon>Anaeromyxobacter</taxon>
    </lineage>
</organism>
<feature type="domain" description="PAC" evidence="11">
    <location>
        <begin position="119"/>
        <end position="174"/>
    </location>
</feature>
<dbReference type="PROSITE" id="PS50112">
    <property type="entry name" value="PAS"/>
    <property type="match status" value="1"/>
</dbReference>
<accession>A0ABN6N8L2</accession>
<dbReference type="Pfam" id="PF13188">
    <property type="entry name" value="PAS_8"/>
    <property type="match status" value="1"/>
</dbReference>
<evidence type="ECO:0000313" key="13">
    <source>
        <dbReference type="Proteomes" id="UP001162734"/>
    </source>
</evidence>
<dbReference type="SUPFAM" id="SSF55785">
    <property type="entry name" value="PYP-like sensor domain (PAS domain)"/>
    <property type="match status" value="2"/>
</dbReference>
<name>A0ABN6N8L2_9BACT</name>
<dbReference type="InterPro" id="IPR035965">
    <property type="entry name" value="PAS-like_dom_sf"/>
</dbReference>
<evidence type="ECO:0000259" key="11">
    <source>
        <dbReference type="PROSITE" id="PS50113"/>
    </source>
</evidence>
<reference evidence="13" key="1">
    <citation type="journal article" date="2022" name="Int. J. Syst. Evol. Microbiol.">
        <title>Anaeromyxobacter oryzae sp. nov., Anaeromyxobacter diazotrophicus sp. nov. and Anaeromyxobacter paludicola sp. nov., isolated from paddy soils.</title>
        <authorList>
            <person name="Itoh H."/>
            <person name="Xu Z."/>
            <person name="Mise K."/>
            <person name="Masuda Y."/>
            <person name="Ushijima N."/>
            <person name="Hayakawa C."/>
            <person name="Shiratori Y."/>
            <person name="Senoo K."/>
        </authorList>
    </citation>
    <scope>NUCLEOTIDE SEQUENCE [LARGE SCALE GENOMIC DNA]</scope>
    <source>
        <strain evidence="13">Red630</strain>
    </source>
</reference>
<comment type="catalytic activity">
    <reaction evidence="1">
        <text>ATP + protein L-histidine = ADP + protein N-phospho-L-histidine.</text>
        <dbReference type="EC" id="2.7.13.3"/>
    </reaction>
</comment>
<dbReference type="PROSITE" id="PS50110">
    <property type="entry name" value="RESPONSE_REGULATORY"/>
    <property type="match status" value="1"/>
</dbReference>
<dbReference type="CDD" id="cd00130">
    <property type="entry name" value="PAS"/>
    <property type="match status" value="1"/>
</dbReference>
<dbReference type="Gene3D" id="3.30.450.20">
    <property type="entry name" value="PAS domain"/>
    <property type="match status" value="2"/>
</dbReference>
<feature type="region of interest" description="Disordered" evidence="7">
    <location>
        <begin position="1"/>
        <end position="49"/>
    </location>
</feature>
<dbReference type="PROSITE" id="PS50113">
    <property type="entry name" value="PAC"/>
    <property type="match status" value="1"/>
</dbReference>
<dbReference type="InterPro" id="IPR011006">
    <property type="entry name" value="CheY-like_superfamily"/>
</dbReference>
<feature type="domain" description="Response regulatory" evidence="9">
    <location>
        <begin position="550"/>
        <end position="662"/>
    </location>
</feature>
<dbReference type="InterPro" id="IPR036890">
    <property type="entry name" value="HATPase_C_sf"/>
</dbReference>
<dbReference type="PANTHER" id="PTHR43047:SF72">
    <property type="entry name" value="OSMOSENSING HISTIDINE PROTEIN KINASE SLN1"/>
    <property type="match status" value="1"/>
</dbReference>
<proteinExistence type="predicted"/>
<feature type="compositionally biased region" description="Low complexity" evidence="7">
    <location>
        <begin position="31"/>
        <end position="45"/>
    </location>
</feature>
<dbReference type="SMART" id="SM00448">
    <property type="entry name" value="REC"/>
    <property type="match status" value="1"/>
</dbReference>
<dbReference type="Pfam" id="PF00512">
    <property type="entry name" value="HisKA"/>
    <property type="match status" value="1"/>
</dbReference>
<dbReference type="SUPFAM" id="SSF47384">
    <property type="entry name" value="Homodimeric domain of signal transducing histidine kinase"/>
    <property type="match status" value="1"/>
</dbReference>
<dbReference type="SUPFAM" id="SSF52172">
    <property type="entry name" value="CheY-like"/>
    <property type="match status" value="1"/>
</dbReference>
<dbReference type="NCBIfam" id="TIGR00229">
    <property type="entry name" value="sensory_box"/>
    <property type="match status" value="1"/>
</dbReference>
<dbReference type="InterPro" id="IPR005467">
    <property type="entry name" value="His_kinase_dom"/>
</dbReference>
<dbReference type="SMART" id="SM00388">
    <property type="entry name" value="HisKA"/>
    <property type="match status" value="1"/>
</dbReference>
<dbReference type="CDD" id="cd17580">
    <property type="entry name" value="REC_2_DhkD-like"/>
    <property type="match status" value="1"/>
</dbReference>
<dbReference type="Proteomes" id="UP001162734">
    <property type="component" value="Chromosome"/>
</dbReference>
<evidence type="ECO:0000256" key="4">
    <source>
        <dbReference type="ARBA" id="ARBA00022679"/>
    </source>
</evidence>
<feature type="domain" description="PAS" evidence="10">
    <location>
        <begin position="48"/>
        <end position="119"/>
    </location>
</feature>
<evidence type="ECO:0000256" key="1">
    <source>
        <dbReference type="ARBA" id="ARBA00000085"/>
    </source>
</evidence>
<dbReference type="Pfam" id="PF02518">
    <property type="entry name" value="HATPase_c"/>
    <property type="match status" value="1"/>
</dbReference>
<protein>
    <recommendedName>
        <fullName evidence="2">histidine kinase</fullName>
        <ecNumber evidence="2">2.7.13.3</ecNumber>
    </recommendedName>
</protein>
<evidence type="ECO:0000256" key="2">
    <source>
        <dbReference type="ARBA" id="ARBA00012438"/>
    </source>
</evidence>
<dbReference type="InterPro" id="IPR003594">
    <property type="entry name" value="HATPase_dom"/>
</dbReference>
<gene>
    <name evidence="12" type="ORF">AMPC_26470</name>
</gene>
<dbReference type="InterPro" id="IPR003661">
    <property type="entry name" value="HisK_dim/P_dom"/>
</dbReference>
<dbReference type="Gene3D" id="3.40.50.2300">
    <property type="match status" value="1"/>
</dbReference>
<dbReference type="EMBL" id="AP025592">
    <property type="protein sequence ID" value="BDG09534.1"/>
    <property type="molecule type" value="Genomic_DNA"/>
</dbReference>
<evidence type="ECO:0000256" key="3">
    <source>
        <dbReference type="ARBA" id="ARBA00022553"/>
    </source>
</evidence>